<gene>
    <name evidence="2" type="ORF">FTUN_5704</name>
</gene>
<protein>
    <submittedName>
        <fullName evidence="2">Uncharacterized protein</fullName>
    </submittedName>
</protein>
<dbReference type="KEGG" id="ftj:FTUN_5704"/>
<evidence type="ECO:0000313" key="3">
    <source>
        <dbReference type="Proteomes" id="UP000503447"/>
    </source>
</evidence>
<reference evidence="3" key="1">
    <citation type="submission" date="2020-05" db="EMBL/GenBank/DDBJ databases">
        <title>Frigoriglobus tundricola gen. nov., sp. nov., a psychrotolerant cellulolytic planctomycete of the family Gemmataceae with two divergent copies of 16S rRNA gene.</title>
        <authorList>
            <person name="Kulichevskaya I.S."/>
            <person name="Ivanova A.A."/>
            <person name="Naumoff D.G."/>
            <person name="Beletsky A.V."/>
            <person name="Rijpstra W.I.C."/>
            <person name="Sinninghe Damste J.S."/>
            <person name="Mardanov A.V."/>
            <person name="Ravin N.V."/>
            <person name="Dedysh S.N."/>
        </authorList>
    </citation>
    <scope>NUCLEOTIDE SEQUENCE [LARGE SCALE GENOMIC DNA]</scope>
    <source>
        <strain evidence="3">PL17</strain>
    </source>
</reference>
<feature type="compositionally biased region" description="Basic and acidic residues" evidence="1">
    <location>
        <begin position="26"/>
        <end position="54"/>
    </location>
</feature>
<dbReference type="Proteomes" id="UP000503447">
    <property type="component" value="Chromosome"/>
</dbReference>
<organism evidence="2 3">
    <name type="scientific">Frigoriglobus tundricola</name>
    <dbReference type="NCBI Taxonomy" id="2774151"/>
    <lineage>
        <taxon>Bacteria</taxon>
        <taxon>Pseudomonadati</taxon>
        <taxon>Planctomycetota</taxon>
        <taxon>Planctomycetia</taxon>
        <taxon>Gemmatales</taxon>
        <taxon>Gemmataceae</taxon>
        <taxon>Frigoriglobus</taxon>
    </lineage>
</organism>
<keyword evidence="3" id="KW-1185">Reference proteome</keyword>
<evidence type="ECO:0000313" key="2">
    <source>
        <dbReference type="EMBL" id="QJW98124.1"/>
    </source>
</evidence>
<accession>A0A6M5YXD4</accession>
<feature type="region of interest" description="Disordered" evidence="1">
    <location>
        <begin position="91"/>
        <end position="112"/>
    </location>
</feature>
<dbReference type="EMBL" id="CP053452">
    <property type="protein sequence ID" value="QJW98124.1"/>
    <property type="molecule type" value="Genomic_DNA"/>
</dbReference>
<feature type="region of interest" description="Disordered" evidence="1">
    <location>
        <begin position="1"/>
        <end position="58"/>
    </location>
</feature>
<evidence type="ECO:0000256" key="1">
    <source>
        <dbReference type="SAM" id="MobiDB-lite"/>
    </source>
</evidence>
<dbReference type="AlphaFoldDB" id="A0A6M5YXD4"/>
<feature type="compositionally biased region" description="Low complexity" evidence="1">
    <location>
        <begin position="96"/>
        <end position="105"/>
    </location>
</feature>
<name>A0A6M5YXD4_9BACT</name>
<sequence length="112" mass="12451">MVPRNGAERNYNGLTPQTIRVPTRIAEMRRDSGRGRDKSSGVESHKVTSRRLEAPARPPVFESTKCDFMTFDWLKGGEHGAKGITFLILRGEAPCSPSIPSPSKTRSPKRSR</sequence>
<proteinExistence type="predicted"/>